<dbReference type="PRINTS" id="PR00101">
    <property type="entry name" value="ATCASE"/>
</dbReference>
<evidence type="ECO:0000259" key="8">
    <source>
        <dbReference type="Pfam" id="PF00185"/>
    </source>
</evidence>
<organism evidence="10 11">
    <name type="scientific">Nitrolancea hollandica Lb</name>
    <dbReference type="NCBI Taxonomy" id="1129897"/>
    <lineage>
        <taxon>Bacteria</taxon>
        <taxon>Pseudomonadati</taxon>
        <taxon>Thermomicrobiota</taxon>
        <taxon>Thermomicrobia</taxon>
        <taxon>Sphaerobacterales</taxon>
        <taxon>Sphaerobacterineae</taxon>
        <taxon>Sphaerobacteraceae</taxon>
        <taxon>Nitrolancea</taxon>
    </lineage>
</organism>
<dbReference type="RefSeq" id="WP_008476788.1">
    <property type="nucleotide sequence ID" value="NZ_CAGS01000153.1"/>
</dbReference>
<dbReference type="NCBIfam" id="NF002032">
    <property type="entry name" value="PRK00856.1"/>
    <property type="match status" value="1"/>
</dbReference>
<keyword evidence="4 7" id="KW-0665">Pyrimidine biosynthesis</keyword>
<evidence type="ECO:0000256" key="7">
    <source>
        <dbReference type="HAMAP-Rule" id="MF_00001"/>
    </source>
</evidence>
<feature type="domain" description="Aspartate/ornithine carbamoyltransferase Asp/Orn-binding" evidence="8">
    <location>
        <begin position="153"/>
        <end position="303"/>
    </location>
</feature>
<dbReference type="GO" id="GO:0006520">
    <property type="term" value="P:amino acid metabolic process"/>
    <property type="evidence" value="ECO:0007669"/>
    <property type="project" value="InterPro"/>
</dbReference>
<dbReference type="NCBIfam" id="TIGR00670">
    <property type="entry name" value="asp_carb_tr"/>
    <property type="match status" value="1"/>
</dbReference>
<evidence type="ECO:0000256" key="2">
    <source>
        <dbReference type="ARBA" id="ARBA00008896"/>
    </source>
</evidence>
<dbReference type="GO" id="GO:0016597">
    <property type="term" value="F:amino acid binding"/>
    <property type="evidence" value="ECO:0007669"/>
    <property type="project" value="InterPro"/>
</dbReference>
<dbReference type="HAMAP" id="MF_00001">
    <property type="entry name" value="Asp_carb_tr"/>
    <property type="match status" value="1"/>
</dbReference>
<dbReference type="InterPro" id="IPR006132">
    <property type="entry name" value="Asp/Orn_carbamoyltranf_P-bd"/>
</dbReference>
<evidence type="ECO:0000256" key="6">
    <source>
        <dbReference type="ARBA" id="ARBA00048859"/>
    </source>
</evidence>
<evidence type="ECO:0000256" key="5">
    <source>
        <dbReference type="ARBA" id="ARBA00043884"/>
    </source>
</evidence>
<dbReference type="InterPro" id="IPR036901">
    <property type="entry name" value="Asp/Orn_carbamoylTrfase_sf"/>
</dbReference>
<accession>I4EFQ0</accession>
<feature type="binding site" evidence="7">
    <location>
        <position position="85"/>
    </location>
    <ligand>
        <name>L-aspartate</name>
        <dbReference type="ChEBI" id="CHEBI:29991"/>
    </ligand>
</feature>
<evidence type="ECO:0000313" key="11">
    <source>
        <dbReference type="Proteomes" id="UP000004221"/>
    </source>
</evidence>
<dbReference type="AlphaFoldDB" id="I4EFQ0"/>
<feature type="binding site" evidence="7">
    <location>
        <position position="56"/>
    </location>
    <ligand>
        <name>carbamoyl phosphate</name>
        <dbReference type="ChEBI" id="CHEBI:58228"/>
    </ligand>
</feature>
<dbReference type="InterPro" id="IPR006131">
    <property type="entry name" value="Asp_carbamoyltransf_Asp/Orn-bd"/>
</dbReference>
<feature type="domain" description="Aspartate/ornithine carbamoyltransferase carbamoyl-P binding" evidence="9">
    <location>
        <begin position="5"/>
        <end position="146"/>
    </location>
</feature>
<dbReference type="OrthoDB" id="9774690at2"/>
<dbReference type="GO" id="GO:0044205">
    <property type="term" value="P:'de novo' UMP biosynthetic process"/>
    <property type="evidence" value="ECO:0007669"/>
    <property type="project" value="UniProtKB-UniRule"/>
</dbReference>
<feature type="binding site" evidence="7">
    <location>
        <position position="268"/>
    </location>
    <ligand>
        <name>carbamoyl phosphate</name>
        <dbReference type="ChEBI" id="CHEBI:58228"/>
    </ligand>
</feature>
<sequence length="309" mass="34234">MSTLQHVLEVRQFDRPWLDMFFQHTARMHEIAASGGSRRLAGRIMATLFFEPSTRTRLSFESAMTRLGGSVLSAEDAGATSSVTKGETIEDMARIVEGYADLLVIRHPRSGAVARAARVVDVPVINAGDGPHEHPTQALLDLYTIHRELGGIDGLRIALVGDLKYGRAVRSLALLLTQARHTELIFVSPETTRMGDDVTAELCRSGVRYSEESDLRRVLPKVDVVYQTRVQRERFPSDGDYHAARGHYVIDVAAMSLLSPHGILLHPLPRVDEIAPEVDDDPRAAHFRQAKNGVYVRMALLDLLLAGER</sequence>
<feature type="binding site" evidence="7">
    <location>
        <position position="167"/>
    </location>
    <ligand>
        <name>L-aspartate</name>
        <dbReference type="ChEBI" id="CHEBI:29991"/>
    </ligand>
</feature>
<dbReference type="PANTHER" id="PTHR45753:SF6">
    <property type="entry name" value="ASPARTATE CARBAMOYLTRANSFERASE"/>
    <property type="match status" value="1"/>
</dbReference>
<evidence type="ECO:0000256" key="3">
    <source>
        <dbReference type="ARBA" id="ARBA00022679"/>
    </source>
</evidence>
<reference evidence="10 11" key="1">
    <citation type="journal article" date="2012" name="ISME J.">
        <title>Nitrification expanded: discovery, physiology and genomics of a nitrite-oxidizing bacterium from the phylum Chloroflexi.</title>
        <authorList>
            <person name="Sorokin D.Y."/>
            <person name="Lucker S."/>
            <person name="Vejmelkova D."/>
            <person name="Kostrikina N.A."/>
            <person name="Kleerebezem R."/>
            <person name="Rijpstra W.I."/>
            <person name="Damste J.S."/>
            <person name="Le Paslier D."/>
            <person name="Muyzer G."/>
            <person name="Wagner M."/>
            <person name="van Loosdrecht M.C."/>
            <person name="Daims H."/>
        </authorList>
    </citation>
    <scope>NUCLEOTIDE SEQUENCE [LARGE SCALE GENOMIC DNA]</scope>
    <source>
        <strain evidence="11">none</strain>
    </source>
</reference>
<evidence type="ECO:0000256" key="1">
    <source>
        <dbReference type="ARBA" id="ARBA00004852"/>
    </source>
</evidence>
<dbReference type="Gene3D" id="3.40.50.1370">
    <property type="entry name" value="Aspartate/ornithine carbamoyltransferase"/>
    <property type="match status" value="2"/>
</dbReference>
<comment type="function">
    <text evidence="5 7">Catalyzes the condensation of carbamoyl phosphate and aspartate to form carbamoyl aspartate and inorganic phosphate, the committed step in the de novo pyrimidine nucleotide biosynthesis pathway.</text>
</comment>
<feature type="binding site" evidence="7">
    <location>
        <position position="106"/>
    </location>
    <ligand>
        <name>carbamoyl phosphate</name>
        <dbReference type="ChEBI" id="CHEBI:58228"/>
    </ligand>
</feature>
<evidence type="ECO:0000313" key="10">
    <source>
        <dbReference type="EMBL" id="CCF83512.1"/>
    </source>
</evidence>
<proteinExistence type="inferred from homology"/>
<gene>
    <name evidence="7 10" type="primary">pyrB</name>
    <name evidence="10" type="ORF">NITHO_2360004</name>
</gene>
<comment type="similarity">
    <text evidence="2 7">Belongs to the aspartate/ornithine carbamoyltransferase superfamily. ATCase family.</text>
</comment>
<dbReference type="PRINTS" id="PR00100">
    <property type="entry name" value="AOTCASE"/>
</dbReference>
<dbReference type="PANTHER" id="PTHR45753">
    <property type="entry name" value="ORNITHINE CARBAMOYLTRANSFERASE, MITOCHONDRIAL"/>
    <property type="match status" value="1"/>
</dbReference>
<dbReference type="PROSITE" id="PS00097">
    <property type="entry name" value="CARBAMOYLTRANSFERASE"/>
    <property type="match status" value="1"/>
</dbReference>
<keyword evidence="11" id="KW-1185">Reference proteome</keyword>
<dbReference type="UniPathway" id="UPA00070">
    <property type="reaction ID" value="UER00116"/>
</dbReference>
<comment type="subunit">
    <text evidence="7">Heterododecamer (2C3:3R2) of six catalytic PyrB chains organized as two trimers (C3), and six regulatory PyrI chains organized as three dimers (R2).</text>
</comment>
<dbReference type="FunFam" id="3.40.50.1370:FF:000002">
    <property type="entry name" value="Aspartate carbamoyltransferase 2"/>
    <property type="match status" value="1"/>
</dbReference>
<name>I4EFQ0_9BACT</name>
<dbReference type="EMBL" id="CAGS01000153">
    <property type="protein sequence ID" value="CCF83512.1"/>
    <property type="molecule type" value="Genomic_DNA"/>
</dbReference>
<dbReference type="Pfam" id="PF02729">
    <property type="entry name" value="OTCace_N"/>
    <property type="match status" value="1"/>
</dbReference>
<dbReference type="Proteomes" id="UP000004221">
    <property type="component" value="Unassembled WGS sequence"/>
</dbReference>
<dbReference type="Pfam" id="PF00185">
    <property type="entry name" value="OTCace"/>
    <property type="match status" value="1"/>
</dbReference>
<comment type="caution">
    <text evidence="10">The sequence shown here is derived from an EMBL/GenBank/DDBJ whole genome shotgun (WGS) entry which is preliminary data.</text>
</comment>
<dbReference type="SUPFAM" id="SSF53671">
    <property type="entry name" value="Aspartate/ornithine carbamoyltransferase"/>
    <property type="match status" value="1"/>
</dbReference>
<feature type="binding site" evidence="7">
    <location>
        <position position="229"/>
    </location>
    <ligand>
        <name>L-aspartate</name>
        <dbReference type="ChEBI" id="CHEBI:29991"/>
    </ligand>
</feature>
<protein>
    <recommendedName>
        <fullName evidence="7">Aspartate carbamoyltransferase</fullName>
        <ecNumber evidence="7">2.1.3.2</ecNumber>
    </recommendedName>
    <alternativeName>
        <fullName evidence="7">Aspartate transcarbamylase</fullName>
        <shortName evidence="7">ATCase</shortName>
    </alternativeName>
</protein>
<dbReference type="InterPro" id="IPR006130">
    <property type="entry name" value="Asp/Orn_carbamoylTrfase"/>
</dbReference>
<feature type="binding site" evidence="7">
    <location>
        <position position="55"/>
    </location>
    <ligand>
        <name>carbamoyl phosphate</name>
        <dbReference type="ChEBI" id="CHEBI:58228"/>
    </ligand>
</feature>
<comment type="catalytic activity">
    <reaction evidence="6 7">
        <text>carbamoyl phosphate + L-aspartate = N-carbamoyl-L-aspartate + phosphate + H(+)</text>
        <dbReference type="Rhea" id="RHEA:20013"/>
        <dbReference type="ChEBI" id="CHEBI:15378"/>
        <dbReference type="ChEBI" id="CHEBI:29991"/>
        <dbReference type="ChEBI" id="CHEBI:32814"/>
        <dbReference type="ChEBI" id="CHEBI:43474"/>
        <dbReference type="ChEBI" id="CHEBI:58228"/>
        <dbReference type="EC" id="2.1.3.2"/>
    </reaction>
</comment>
<feature type="binding site" evidence="7">
    <location>
        <position position="134"/>
    </location>
    <ligand>
        <name>carbamoyl phosphate</name>
        <dbReference type="ChEBI" id="CHEBI:58228"/>
    </ligand>
</feature>
<dbReference type="EC" id="2.1.3.2" evidence="7"/>
<feature type="binding site" evidence="7">
    <location>
        <position position="269"/>
    </location>
    <ligand>
        <name>carbamoyl phosphate</name>
        <dbReference type="ChEBI" id="CHEBI:58228"/>
    </ligand>
</feature>
<dbReference type="GO" id="GO:0004070">
    <property type="term" value="F:aspartate carbamoyltransferase activity"/>
    <property type="evidence" value="ECO:0007669"/>
    <property type="project" value="UniProtKB-UniRule"/>
</dbReference>
<feature type="binding site" evidence="7">
    <location>
        <position position="137"/>
    </location>
    <ligand>
        <name>carbamoyl phosphate</name>
        <dbReference type="ChEBI" id="CHEBI:58228"/>
    </ligand>
</feature>
<keyword evidence="3 7" id="KW-0808">Transferase</keyword>
<comment type="pathway">
    <text evidence="1 7">Pyrimidine metabolism; UMP biosynthesis via de novo pathway; (S)-dihydroorotate from bicarbonate: step 2/3.</text>
</comment>
<dbReference type="InterPro" id="IPR002082">
    <property type="entry name" value="Asp_carbamoyltransf"/>
</dbReference>
<evidence type="ECO:0000259" key="9">
    <source>
        <dbReference type="Pfam" id="PF02729"/>
    </source>
</evidence>
<evidence type="ECO:0000256" key="4">
    <source>
        <dbReference type="ARBA" id="ARBA00022975"/>
    </source>
</evidence>
<dbReference type="GO" id="GO:0006207">
    <property type="term" value="P:'de novo' pyrimidine nucleobase biosynthetic process"/>
    <property type="evidence" value="ECO:0007669"/>
    <property type="project" value="InterPro"/>
</dbReference>